<comment type="caution">
    <text evidence="2">The sequence shown here is derived from an EMBL/GenBank/DDBJ whole genome shotgun (WGS) entry which is preliminary data.</text>
</comment>
<dbReference type="AlphaFoldDB" id="A0A7V3JAE7"/>
<sequence length="377" mass="41792">MSPEKFQFTPEEIPTPTQVLGSAAMTGLTAVAPTTKPLFTSGTKFLPTLAKTVATGASFGAARELAEAEKPEPKRIFEEAGREALTFSVFSSLLGGVSKGLESVGKGFIKMVASQSRRPEKALTYFQKGRFLGSFNAMQKQLKNQLDSFENELQGHLSTQKERIPIRDVIGETIALEQNRIATQVGKAGLRFYDETSALNEFQKALKYVNPKLRISLKHQPDLQELNWIRRQIDAKLGDRSFEKALSELPHVKENLMILRTSIQNIIEKRIPQTADIFQRYSLGLAAKQAFKVAINLEKGVPITLPNIIAGTLIGAPWFFLNKPQYAITTAMGAITLRHPVVQLNIGTLVNYLSQMFGRALTTPEISVINNFLRGMK</sequence>
<feature type="coiled-coil region" evidence="1">
    <location>
        <begin position="132"/>
        <end position="159"/>
    </location>
</feature>
<dbReference type="EMBL" id="DTGG01000121">
    <property type="protein sequence ID" value="HFZ09246.1"/>
    <property type="molecule type" value="Genomic_DNA"/>
</dbReference>
<evidence type="ECO:0000256" key="1">
    <source>
        <dbReference type="SAM" id="Coils"/>
    </source>
</evidence>
<reference evidence="2" key="1">
    <citation type="journal article" date="2020" name="mSystems">
        <title>Genome- and Community-Level Interaction Insights into Carbon Utilization and Element Cycling Functions of Hydrothermarchaeota in Hydrothermal Sediment.</title>
        <authorList>
            <person name="Zhou Z."/>
            <person name="Liu Y."/>
            <person name="Xu W."/>
            <person name="Pan J."/>
            <person name="Luo Z.H."/>
            <person name="Li M."/>
        </authorList>
    </citation>
    <scope>NUCLEOTIDE SEQUENCE [LARGE SCALE GENOMIC DNA]</scope>
    <source>
        <strain evidence="2">SpSt-757</strain>
    </source>
</reference>
<accession>A0A7V3JAE7</accession>
<proteinExistence type="predicted"/>
<organism evidence="2">
    <name type="scientific">candidate division CPR3 bacterium</name>
    <dbReference type="NCBI Taxonomy" id="2268181"/>
    <lineage>
        <taxon>Bacteria</taxon>
        <taxon>Bacteria division CPR3</taxon>
    </lineage>
</organism>
<evidence type="ECO:0000313" key="2">
    <source>
        <dbReference type="EMBL" id="HFZ09246.1"/>
    </source>
</evidence>
<name>A0A7V3JAE7_UNCC3</name>
<keyword evidence="1" id="KW-0175">Coiled coil</keyword>
<gene>
    <name evidence="2" type="ORF">ENV41_03855</name>
</gene>
<protein>
    <submittedName>
        <fullName evidence="2">Uncharacterized protein</fullName>
    </submittedName>
</protein>